<comment type="caution">
    <text evidence="1">The sequence shown here is derived from an EMBL/GenBank/DDBJ whole genome shotgun (WGS) entry which is preliminary data.</text>
</comment>
<name>A0ACC1MZB1_9HYPO</name>
<organism evidence="1 2">
    <name type="scientific">Zarea fungicola</name>
    <dbReference type="NCBI Taxonomy" id="93591"/>
    <lineage>
        <taxon>Eukaryota</taxon>
        <taxon>Fungi</taxon>
        <taxon>Dikarya</taxon>
        <taxon>Ascomycota</taxon>
        <taxon>Pezizomycotina</taxon>
        <taxon>Sordariomycetes</taxon>
        <taxon>Hypocreomycetidae</taxon>
        <taxon>Hypocreales</taxon>
        <taxon>Cordycipitaceae</taxon>
        <taxon>Zarea</taxon>
    </lineage>
</organism>
<accession>A0ACC1MZB1</accession>
<dbReference type="EMBL" id="JANJQO010001313">
    <property type="protein sequence ID" value="KAJ2971591.1"/>
    <property type="molecule type" value="Genomic_DNA"/>
</dbReference>
<proteinExistence type="predicted"/>
<reference evidence="1" key="1">
    <citation type="submission" date="2022-08" db="EMBL/GenBank/DDBJ databases">
        <title>Genome Sequence of Lecanicillium fungicola.</title>
        <authorList>
            <person name="Buettner E."/>
        </authorList>
    </citation>
    <scope>NUCLEOTIDE SEQUENCE</scope>
    <source>
        <strain evidence="1">Babe33</strain>
    </source>
</reference>
<keyword evidence="2" id="KW-1185">Reference proteome</keyword>
<gene>
    <name evidence="1" type="ORF">NQ176_g7618</name>
</gene>
<dbReference type="Proteomes" id="UP001143910">
    <property type="component" value="Unassembled WGS sequence"/>
</dbReference>
<evidence type="ECO:0000313" key="1">
    <source>
        <dbReference type="EMBL" id="KAJ2971591.1"/>
    </source>
</evidence>
<sequence length="349" mass="37989">MNLETVGRRLKEATATDAAVGRVVYFGPESTTKLLPVPDFEEPLEGFFNFARVENIIEADEQGEDAVLVLCAIQDMYGVYKVVCCTAGVTWHVLALGGEGRIDRSRHGADDEDDAKQMANASDEAATSPKVQGTWNLHELLPRDLDFFVCLSSLAGIIGSVSQANYAAGNTFQDALSYYRQKKGLAAQSLDIVMVTGIGYVAEREDARARTSQLRVTGLGEKQLMHALRCAIAHTVDGGVALAPQIILGTGSGGLQQLLKQTDENVDFYWLRSLAPFSYLQQMGLQSEESIGGDGQDVTSKLISELRHCKSVDEANEVAQSLLILRIAKHISIPTSDINTDKTDPCIWY</sequence>
<evidence type="ECO:0000313" key="2">
    <source>
        <dbReference type="Proteomes" id="UP001143910"/>
    </source>
</evidence>
<protein>
    <submittedName>
        <fullName evidence="1">Uncharacterized protein</fullName>
    </submittedName>
</protein>